<dbReference type="AlphaFoldDB" id="A0A6D2IL17"/>
<evidence type="ECO:0000313" key="1">
    <source>
        <dbReference type="EMBL" id="CAA7027798.1"/>
    </source>
</evidence>
<dbReference type="Proteomes" id="UP000467841">
    <property type="component" value="Unassembled WGS sequence"/>
</dbReference>
<reference evidence="1" key="1">
    <citation type="submission" date="2020-01" db="EMBL/GenBank/DDBJ databases">
        <authorList>
            <person name="Mishra B."/>
        </authorList>
    </citation>
    <scope>NUCLEOTIDE SEQUENCE [LARGE SCALE GENOMIC DNA]</scope>
</reference>
<proteinExistence type="predicted"/>
<sequence>MSSSRVPFTRTTSSVLSTRLLLSPHALLSSFVFSFPPFSLLSNFSIPSQLFFFSLTRFESSSSTIPDEPFTGVLNDIVYRFGRREVT</sequence>
<accession>A0A6D2IL17</accession>
<comment type="caution">
    <text evidence="1">The sequence shown here is derived from an EMBL/GenBank/DDBJ whole genome shotgun (WGS) entry which is preliminary data.</text>
</comment>
<keyword evidence="2" id="KW-1185">Reference proteome</keyword>
<organism evidence="1 2">
    <name type="scientific">Microthlaspi erraticum</name>
    <dbReference type="NCBI Taxonomy" id="1685480"/>
    <lineage>
        <taxon>Eukaryota</taxon>
        <taxon>Viridiplantae</taxon>
        <taxon>Streptophyta</taxon>
        <taxon>Embryophyta</taxon>
        <taxon>Tracheophyta</taxon>
        <taxon>Spermatophyta</taxon>
        <taxon>Magnoliopsida</taxon>
        <taxon>eudicotyledons</taxon>
        <taxon>Gunneridae</taxon>
        <taxon>Pentapetalae</taxon>
        <taxon>rosids</taxon>
        <taxon>malvids</taxon>
        <taxon>Brassicales</taxon>
        <taxon>Brassicaceae</taxon>
        <taxon>Coluteocarpeae</taxon>
        <taxon>Microthlaspi</taxon>
    </lineage>
</organism>
<dbReference type="EMBL" id="CACVBM020001061">
    <property type="protein sequence ID" value="CAA7027798.1"/>
    <property type="molecule type" value="Genomic_DNA"/>
</dbReference>
<evidence type="ECO:0000313" key="2">
    <source>
        <dbReference type="Proteomes" id="UP000467841"/>
    </source>
</evidence>
<gene>
    <name evidence="1" type="ORF">MERR_LOCUS15033</name>
</gene>
<name>A0A6D2IL17_9BRAS</name>
<protein>
    <submittedName>
        <fullName evidence="1">Uncharacterized protein</fullName>
    </submittedName>
</protein>